<keyword evidence="8" id="KW-0067">ATP-binding</keyword>
<feature type="region of interest" description="Disordered" evidence="9">
    <location>
        <begin position="367"/>
        <end position="414"/>
    </location>
</feature>
<comment type="function">
    <text evidence="1">E1-like enzyme which activates UFM1.</text>
</comment>
<dbReference type="InterPro" id="IPR045886">
    <property type="entry name" value="ThiF/MoeB/HesA"/>
</dbReference>
<dbReference type="Gene3D" id="3.40.50.720">
    <property type="entry name" value="NAD(P)-binding Rossmann-like Domain"/>
    <property type="match status" value="1"/>
</dbReference>
<keyword evidence="6" id="KW-0833">Ubl conjugation pathway</keyword>
<dbReference type="GO" id="GO:0005524">
    <property type="term" value="F:ATP binding"/>
    <property type="evidence" value="ECO:0007669"/>
    <property type="project" value="UniProtKB-KW"/>
</dbReference>
<dbReference type="SUPFAM" id="SSF69572">
    <property type="entry name" value="Activating enzymes of the ubiquitin-like proteins"/>
    <property type="match status" value="1"/>
</dbReference>
<reference evidence="11" key="1">
    <citation type="journal article" date="2013" name="PLoS ONE">
        <title>Gene expression in gut symbiotic organ of stinkbug affected by extracellular bacterial symbiont.</title>
        <authorList>
            <person name="Futahashi R."/>
            <person name="Tanaka K."/>
            <person name="Tanahashi M."/>
            <person name="Nikoh N."/>
            <person name="Kikuchi Y."/>
            <person name="Lee B.L."/>
            <person name="Fukatsu T."/>
        </authorList>
    </citation>
    <scope>NUCLEOTIDE SEQUENCE</scope>
    <source>
        <tissue evidence="11">Midgut</tissue>
    </source>
</reference>
<dbReference type="CDD" id="cd00757">
    <property type="entry name" value="ThiF_MoeB_HesA_family"/>
    <property type="match status" value="1"/>
</dbReference>
<dbReference type="AlphaFoldDB" id="R4WNJ8"/>
<dbReference type="GO" id="GO:0005829">
    <property type="term" value="C:cytosol"/>
    <property type="evidence" value="ECO:0007669"/>
    <property type="project" value="TreeGrafter"/>
</dbReference>
<dbReference type="PANTHER" id="PTHR10953:SF9">
    <property type="entry name" value="UBIQUITIN-LIKE MODIFIER-ACTIVATING ENZYME 5"/>
    <property type="match status" value="1"/>
</dbReference>
<evidence type="ECO:0000259" key="10">
    <source>
        <dbReference type="Pfam" id="PF00899"/>
    </source>
</evidence>
<evidence type="ECO:0000256" key="8">
    <source>
        <dbReference type="ARBA" id="ARBA00022840"/>
    </source>
</evidence>
<dbReference type="GO" id="GO:0071566">
    <property type="term" value="F:UFM1 activating enzyme activity"/>
    <property type="evidence" value="ECO:0007669"/>
    <property type="project" value="TreeGrafter"/>
</dbReference>
<evidence type="ECO:0000256" key="6">
    <source>
        <dbReference type="ARBA" id="ARBA00022786"/>
    </source>
</evidence>
<proteinExistence type="evidence at transcript level"/>
<keyword evidence="7" id="KW-0862">Zinc</keyword>
<evidence type="ECO:0000256" key="2">
    <source>
        <dbReference type="ARBA" id="ARBA00005339"/>
    </source>
</evidence>
<evidence type="ECO:0000256" key="5">
    <source>
        <dbReference type="ARBA" id="ARBA00022741"/>
    </source>
</evidence>
<dbReference type="GO" id="GO:0046872">
    <property type="term" value="F:metal ion binding"/>
    <property type="evidence" value="ECO:0007669"/>
    <property type="project" value="UniProtKB-KW"/>
</dbReference>
<comment type="similarity">
    <text evidence="2">Belongs to the ubiquitin-activating E1 family. UBA5 subfamily.</text>
</comment>
<feature type="domain" description="THIF-type NAD/FAD binding fold" evidence="10">
    <location>
        <begin position="44"/>
        <end position="295"/>
    </location>
</feature>
<keyword evidence="4" id="KW-0479">Metal-binding</keyword>
<keyword evidence="5" id="KW-0547">Nucleotide-binding</keyword>
<organism evidence="11">
    <name type="scientific">Riptortus pedestris</name>
    <name type="common">Bean bug</name>
    <dbReference type="NCBI Taxonomy" id="329032"/>
    <lineage>
        <taxon>Eukaryota</taxon>
        <taxon>Metazoa</taxon>
        <taxon>Ecdysozoa</taxon>
        <taxon>Arthropoda</taxon>
        <taxon>Hexapoda</taxon>
        <taxon>Insecta</taxon>
        <taxon>Pterygota</taxon>
        <taxon>Neoptera</taxon>
        <taxon>Paraneoptera</taxon>
        <taxon>Hemiptera</taxon>
        <taxon>Heteroptera</taxon>
        <taxon>Panheteroptera</taxon>
        <taxon>Pentatomomorpha</taxon>
        <taxon>Coreoidea</taxon>
        <taxon>Alydidae</taxon>
        <taxon>Riptortus</taxon>
    </lineage>
</organism>
<dbReference type="InterPro" id="IPR000594">
    <property type="entry name" value="ThiF_NAD_FAD-bd"/>
</dbReference>
<dbReference type="GO" id="GO:0071569">
    <property type="term" value="P:protein ufmylation"/>
    <property type="evidence" value="ECO:0007669"/>
    <property type="project" value="TreeGrafter"/>
</dbReference>
<dbReference type="Pfam" id="PF00899">
    <property type="entry name" value="ThiF"/>
    <property type="match status" value="1"/>
</dbReference>
<dbReference type="PROSITE" id="PS00065">
    <property type="entry name" value="D_2_HYDROXYACID_DH_1"/>
    <property type="match status" value="1"/>
</dbReference>
<evidence type="ECO:0000256" key="9">
    <source>
        <dbReference type="SAM" id="MobiDB-lite"/>
    </source>
</evidence>
<evidence type="ECO:0000313" key="11">
    <source>
        <dbReference type="EMBL" id="BAN20431.1"/>
    </source>
</evidence>
<dbReference type="InterPro" id="IPR035985">
    <property type="entry name" value="Ubiquitin-activating_enz"/>
</dbReference>
<evidence type="ECO:0000256" key="3">
    <source>
        <dbReference type="ARBA" id="ARBA00016279"/>
    </source>
</evidence>
<evidence type="ECO:0000256" key="4">
    <source>
        <dbReference type="ARBA" id="ARBA00022723"/>
    </source>
</evidence>
<dbReference type="FunFam" id="3.40.50.720:FF:000066">
    <property type="entry name" value="Putative ubiquitin-like modifier-activating enzyme 5"/>
    <property type="match status" value="1"/>
</dbReference>
<evidence type="ECO:0000256" key="1">
    <source>
        <dbReference type="ARBA" id="ARBA00003700"/>
    </source>
</evidence>
<dbReference type="InterPro" id="IPR029752">
    <property type="entry name" value="D-isomer_DH_CS1"/>
</dbReference>
<evidence type="ECO:0000256" key="7">
    <source>
        <dbReference type="ARBA" id="ARBA00022833"/>
    </source>
</evidence>
<dbReference type="PANTHER" id="PTHR10953">
    <property type="entry name" value="UBIQUITIN-ACTIVATING ENZYME E1"/>
    <property type="match status" value="1"/>
</dbReference>
<protein>
    <recommendedName>
        <fullName evidence="3">Ubiquitin-like modifier-activating enzyme 5</fullName>
    </recommendedName>
</protein>
<dbReference type="EMBL" id="AK417216">
    <property type="protein sequence ID" value="BAN20431.1"/>
    <property type="molecule type" value="mRNA"/>
</dbReference>
<name>R4WNJ8_RIPPE</name>
<accession>R4WNJ8</accession>
<feature type="compositionally biased region" description="Polar residues" evidence="9">
    <location>
        <begin position="374"/>
        <end position="392"/>
    </location>
</feature>
<sequence length="414" mass="45694">MSSDKAERISSLRNKIKCLEVELAQLQRDKIDEMSAEVVDSNPYSRLMALKRMGIVKNYEEIRNYSVAIIGVGGVGSVTAEMLTRCGIGKLILFDYDSVEGANMNRLFFQPHQIGETKVNAARGTLSLINPDVTIEGHNMDITTVTNFEIFLEILTNGGVLSGKPVDIVVSCVDNFEARMAVNSACNEVNLTWFESGVAENAVSGHIQLIIPGETACFACAPPLMVASGIDEKSLKKEGVCAASLPTTMGIVAGLLVQNILKKLLKFGQVTQYLGYMALDDYFPTMQLKPNPDCEDKWCVALQEEFRKKESDKSSSIDEAPIKENVLHEENDWGISIVDEWEEVVEQDEKLTKGLYREFISRDTKTKPEEDNFSLDSSSSACVKSNPVSALSNDKDAQSSEVSLDSLRDMMKNL</sequence>